<keyword evidence="4" id="KW-1185">Reference proteome</keyword>
<organism evidence="3 4">
    <name type="scientific">Mycobacterium phage Che9d</name>
    <dbReference type="NCBI Taxonomy" id="2907834"/>
    <lineage>
        <taxon>Viruses</taxon>
        <taxon>Duplodnaviria</taxon>
        <taxon>Heunggongvirae</taxon>
        <taxon>Uroviricota</taxon>
        <taxon>Caudoviricetes</taxon>
        <taxon>Gracegardnervirinae</taxon>
        <taxon>Avanivirus</taxon>
        <taxon>Avanivirus Che9d</taxon>
    </lineage>
</organism>
<dbReference type="RefSeq" id="NP_817989.2">
    <property type="nucleotide sequence ID" value="NC_004686.2"/>
</dbReference>
<reference evidence="3 4" key="1">
    <citation type="journal article" date="2003" name="Cell">
        <title>Origins of highly mosaic mycobacteriophage genomes.</title>
        <authorList>
            <person name="Pedulla M.L."/>
            <person name="Ford M.E."/>
            <person name="Houtz J.M."/>
            <person name="Karthikeyan T."/>
            <person name="Wadsworth C."/>
            <person name="Lewis J.A."/>
            <person name="Jacobs-Sera D."/>
            <person name="Falbo J."/>
            <person name="Gross J."/>
            <person name="Pannunzio N.R."/>
            <person name="Brucker W."/>
            <person name="Kumar V."/>
            <person name="Kandasamy J."/>
            <person name="Keenan L."/>
            <person name="Bardarov S."/>
            <person name="Kriakov J."/>
            <person name="Lawrence J.G."/>
            <person name="Jacobs W.R. Jr."/>
            <person name="Hendrix R.W."/>
            <person name="Hatfull G.F."/>
        </authorList>
    </citation>
    <scope>NUCLEOTIDE SEQUENCE</scope>
</reference>
<feature type="region of interest" description="Disordered" evidence="2">
    <location>
        <begin position="270"/>
        <end position="324"/>
    </location>
</feature>
<feature type="compositionally biased region" description="Basic and acidic residues" evidence="2">
    <location>
        <begin position="126"/>
        <end position="139"/>
    </location>
</feature>
<dbReference type="KEGG" id="vg:2700977"/>
<feature type="region of interest" description="Disordered" evidence="2">
    <location>
        <begin position="1"/>
        <end position="31"/>
    </location>
</feature>
<sequence length="324" mass="36060">MAGPGHRAGPQAQPKNIEQEGPAKMTDIIPASDPRVRVTLTFHPEGQAPLSVSLPRWDFLDEASVRDIKAALRRFKQDAEKQSDEIRRQFRRYQVESRKYQKALAAWEKRLDDPDVEDPGPEPEEPERPDFGEQMDEREAERTANLALFKVVLTDEQFSVVENCTSAEIAQAKAEWDRVSAVPLGELLASPTSSTESTGGPSAPTSSPADGPSETSAPESPGGDVRDLIAWLPPNGDSAYYRSLHPRSWWWTPLFDFLAMILVTLQGANWQRGGGKGTRPKIQKRPSDKPPAVRSVAELDEKKRAQADHIRRRRAQKQREVAGG</sequence>
<dbReference type="EMBL" id="AY129336">
    <property type="protein sequence ID" value="AAN07934.2"/>
    <property type="molecule type" value="Genomic_DNA"/>
</dbReference>
<feature type="coiled-coil region" evidence="1">
    <location>
        <begin position="65"/>
        <end position="96"/>
    </location>
</feature>
<proteinExistence type="predicted"/>
<keyword evidence="1" id="KW-0175">Coiled coil</keyword>
<feature type="region of interest" description="Disordered" evidence="2">
    <location>
        <begin position="106"/>
        <end position="139"/>
    </location>
</feature>
<name>Q855U7_9CAUD</name>
<dbReference type="GeneID" id="2700977"/>
<feature type="compositionally biased region" description="Basic and acidic residues" evidence="2">
    <location>
        <begin position="297"/>
        <end position="309"/>
    </location>
</feature>
<evidence type="ECO:0000256" key="2">
    <source>
        <dbReference type="SAM" id="MobiDB-lite"/>
    </source>
</evidence>
<dbReference type="Proteomes" id="UP000006819">
    <property type="component" value="Segment"/>
</dbReference>
<protein>
    <submittedName>
        <fullName evidence="3">Tail assembly chaperone</fullName>
    </submittedName>
</protein>
<evidence type="ECO:0000256" key="1">
    <source>
        <dbReference type="SAM" id="Coils"/>
    </source>
</evidence>
<evidence type="ECO:0000313" key="3">
    <source>
        <dbReference type="EMBL" id="AAN07934.2"/>
    </source>
</evidence>
<feature type="compositionally biased region" description="Low complexity" evidence="2">
    <location>
        <begin position="189"/>
        <end position="213"/>
    </location>
</feature>
<evidence type="ECO:0000313" key="4">
    <source>
        <dbReference type="Proteomes" id="UP000006819"/>
    </source>
</evidence>
<gene>
    <name evidence="3" type="primary">16</name>
    <name evidence="3" type="ORF">PBI_CHE9D_16</name>
</gene>
<feature type="region of interest" description="Disordered" evidence="2">
    <location>
        <begin position="189"/>
        <end position="229"/>
    </location>
</feature>
<feature type="compositionally biased region" description="Acidic residues" evidence="2">
    <location>
        <begin position="114"/>
        <end position="125"/>
    </location>
</feature>
<dbReference type="OrthoDB" id="5905at10239"/>
<accession>Q855U7</accession>